<dbReference type="PANTHER" id="PTHR12834:SF12">
    <property type="entry name" value="SIGNAL RECOGNITION PARTICLE 9 KDA PROTEIN"/>
    <property type="match status" value="1"/>
</dbReference>
<dbReference type="EMBL" id="LT554349">
    <property type="protein sequence ID" value="SAM04059.1"/>
    <property type="molecule type" value="Genomic_DNA"/>
</dbReference>
<dbReference type="OrthoDB" id="360923at2759"/>
<keyword evidence="4" id="KW-1185">Reference proteome</keyword>
<dbReference type="FunFam" id="3.30.720.10:FF:000008">
    <property type="entry name" value="Unplaced genomic scaffold supercont1.11, whole genome shotgun sequence"/>
    <property type="match status" value="1"/>
</dbReference>
<accession>A0A163MEC5</accession>
<reference evidence="3" key="1">
    <citation type="submission" date="2016-04" db="EMBL/GenBank/DDBJ databases">
        <authorList>
            <person name="Evans L.H."/>
            <person name="Alamgir A."/>
            <person name="Owens N."/>
            <person name="Weber N.D."/>
            <person name="Virtaneva K."/>
            <person name="Barbian K."/>
            <person name="Babar A."/>
            <person name="Rosenke K."/>
        </authorList>
    </citation>
    <scope>NUCLEOTIDE SEQUENCE [LARGE SCALE GENOMIC DNA]</scope>
    <source>
        <strain evidence="3">CBS 101.48</strain>
    </source>
</reference>
<dbReference type="Gene3D" id="3.30.720.10">
    <property type="entry name" value="Signal recognition particle alu RNA binding heterodimer, srp9/1"/>
    <property type="match status" value="1"/>
</dbReference>
<gene>
    <name evidence="3" type="primary">ABSGL_09919.1 scaffold 11783</name>
</gene>
<proteinExistence type="predicted"/>
<dbReference type="GO" id="GO:0005786">
    <property type="term" value="C:signal recognition particle, endoplasmic reticulum targeting"/>
    <property type="evidence" value="ECO:0007669"/>
    <property type="project" value="TreeGrafter"/>
</dbReference>
<sequence length="121" mass="13347">MYITNWDDFQKAAEDIYKASPERTRYVHAFHGSVGELVLTVTNDQTIVKYKTNQATDLKKFIALNASLMSQMQNKAMDVDEPAAPSPSTNTPNAATSPQIPQVTSASKSKKKNNKKKKGGK</sequence>
<dbReference type="InParanoid" id="A0A163MEC5"/>
<evidence type="ECO:0000313" key="3">
    <source>
        <dbReference type="EMBL" id="SAM04059.1"/>
    </source>
</evidence>
<dbReference type="InterPro" id="IPR039914">
    <property type="entry name" value="SRP9-like"/>
</dbReference>
<feature type="domain" description="SRP9" evidence="2">
    <location>
        <begin position="4"/>
        <end position="72"/>
    </location>
</feature>
<feature type="compositionally biased region" description="Polar residues" evidence="1">
    <location>
        <begin position="86"/>
        <end position="106"/>
    </location>
</feature>
<dbReference type="OMA" id="NTRYCVK"/>
<dbReference type="InterPro" id="IPR039432">
    <property type="entry name" value="SRP9_dom"/>
</dbReference>
<dbReference type="Pfam" id="PF05486">
    <property type="entry name" value="SRP9-21"/>
    <property type="match status" value="1"/>
</dbReference>
<dbReference type="PANTHER" id="PTHR12834">
    <property type="entry name" value="SIGNAL RECOGNITION PARTICLE 9 KDA PROTEIN"/>
    <property type="match status" value="1"/>
</dbReference>
<dbReference type="STRING" id="4829.A0A163MEC5"/>
<organism evidence="3">
    <name type="scientific">Absidia glauca</name>
    <name type="common">Pin mould</name>
    <dbReference type="NCBI Taxonomy" id="4829"/>
    <lineage>
        <taxon>Eukaryota</taxon>
        <taxon>Fungi</taxon>
        <taxon>Fungi incertae sedis</taxon>
        <taxon>Mucoromycota</taxon>
        <taxon>Mucoromycotina</taxon>
        <taxon>Mucoromycetes</taxon>
        <taxon>Mucorales</taxon>
        <taxon>Cunninghamellaceae</taxon>
        <taxon>Absidia</taxon>
    </lineage>
</organism>
<feature type="compositionally biased region" description="Basic residues" evidence="1">
    <location>
        <begin position="108"/>
        <end position="121"/>
    </location>
</feature>
<feature type="region of interest" description="Disordered" evidence="1">
    <location>
        <begin position="73"/>
        <end position="121"/>
    </location>
</feature>
<evidence type="ECO:0000313" key="4">
    <source>
        <dbReference type="Proteomes" id="UP000078561"/>
    </source>
</evidence>
<dbReference type="GO" id="GO:0008312">
    <property type="term" value="F:7S RNA binding"/>
    <property type="evidence" value="ECO:0007669"/>
    <property type="project" value="InterPro"/>
</dbReference>
<dbReference type="InterPro" id="IPR009018">
    <property type="entry name" value="Signal_recog_particle_SRP9/14"/>
</dbReference>
<dbReference type="AlphaFoldDB" id="A0A163MEC5"/>
<evidence type="ECO:0000256" key="1">
    <source>
        <dbReference type="SAM" id="MobiDB-lite"/>
    </source>
</evidence>
<protein>
    <recommendedName>
        <fullName evidence="2">SRP9 domain-containing protein</fullName>
    </recommendedName>
</protein>
<dbReference type="Proteomes" id="UP000078561">
    <property type="component" value="Unassembled WGS sequence"/>
</dbReference>
<name>A0A163MEC5_ABSGL</name>
<dbReference type="GO" id="GO:0006614">
    <property type="term" value="P:SRP-dependent cotranslational protein targeting to membrane"/>
    <property type="evidence" value="ECO:0007669"/>
    <property type="project" value="InterPro"/>
</dbReference>
<evidence type="ECO:0000259" key="2">
    <source>
        <dbReference type="Pfam" id="PF05486"/>
    </source>
</evidence>
<dbReference type="SUPFAM" id="SSF54762">
    <property type="entry name" value="Signal recognition particle alu RNA binding heterodimer, SRP9/14"/>
    <property type="match status" value="1"/>
</dbReference>